<dbReference type="PANTHER" id="PTHR48449:SF2">
    <property type="entry name" value="UBIQUITIN-LIKE PROTEASE FAMILY PROFILE DOMAIN-CONTAINING PROTEIN"/>
    <property type="match status" value="1"/>
</dbReference>
<dbReference type="PANTHER" id="PTHR48449">
    <property type="entry name" value="DUF1985 DOMAIN-CONTAINING PROTEIN"/>
    <property type="match status" value="1"/>
</dbReference>
<dbReference type="InterPro" id="IPR015410">
    <property type="entry name" value="DUF1985"/>
</dbReference>
<reference evidence="2" key="1">
    <citation type="submission" date="2019-12" db="EMBL/GenBank/DDBJ databases">
        <title>Genome sequencing and annotation of Brassica cretica.</title>
        <authorList>
            <person name="Studholme D.J."/>
            <person name="Sarris P.F."/>
        </authorList>
    </citation>
    <scope>NUCLEOTIDE SEQUENCE</scope>
    <source>
        <strain evidence="2">PFS-102/07</strain>
        <tissue evidence="2">Leaf</tissue>
    </source>
</reference>
<comment type="caution">
    <text evidence="2">The sequence shown here is derived from an EMBL/GenBank/DDBJ whole genome shotgun (WGS) entry which is preliminary data.</text>
</comment>
<feature type="domain" description="DUF1985" evidence="1">
    <location>
        <begin position="87"/>
        <end position="163"/>
    </location>
</feature>
<dbReference type="AlphaFoldDB" id="A0A8S9I2Q1"/>
<name>A0A8S9I2Q1_BRACR</name>
<dbReference type="EMBL" id="QGKY02001250">
    <property type="protein sequence ID" value="KAF2563899.1"/>
    <property type="molecule type" value="Genomic_DNA"/>
</dbReference>
<gene>
    <name evidence="2" type="ORF">F2Q70_00018271</name>
</gene>
<sequence length="163" mass="18810">MVASRLVEFPEDIVDETEVELPPMMFAEGEEPVGVRVLTYQSSRAINTIINALNKEEIQYLRESSFGKLVEIAEKPAFSGRFARFLLSRQLKVKKKHEAWFRFAGKPIRFSLREFGIKTGLHCGEIPKKPKLKKKKNINDKPYWSELFGSMEEMRVSTAVKML</sequence>
<evidence type="ECO:0000313" key="2">
    <source>
        <dbReference type="EMBL" id="KAF2563899.1"/>
    </source>
</evidence>
<protein>
    <recommendedName>
        <fullName evidence="1">DUF1985 domain-containing protein</fullName>
    </recommendedName>
</protein>
<accession>A0A8S9I2Q1</accession>
<organism evidence="2">
    <name type="scientific">Brassica cretica</name>
    <name type="common">Mustard</name>
    <dbReference type="NCBI Taxonomy" id="69181"/>
    <lineage>
        <taxon>Eukaryota</taxon>
        <taxon>Viridiplantae</taxon>
        <taxon>Streptophyta</taxon>
        <taxon>Embryophyta</taxon>
        <taxon>Tracheophyta</taxon>
        <taxon>Spermatophyta</taxon>
        <taxon>Magnoliopsida</taxon>
        <taxon>eudicotyledons</taxon>
        <taxon>Gunneridae</taxon>
        <taxon>Pentapetalae</taxon>
        <taxon>rosids</taxon>
        <taxon>malvids</taxon>
        <taxon>Brassicales</taxon>
        <taxon>Brassicaceae</taxon>
        <taxon>Brassiceae</taxon>
        <taxon>Brassica</taxon>
    </lineage>
</organism>
<proteinExistence type="predicted"/>
<evidence type="ECO:0000259" key="1">
    <source>
        <dbReference type="Pfam" id="PF09331"/>
    </source>
</evidence>
<dbReference type="Pfam" id="PF09331">
    <property type="entry name" value="DUF1985"/>
    <property type="match status" value="1"/>
</dbReference>